<dbReference type="PANTHER" id="PTHR46401">
    <property type="entry name" value="GLYCOSYLTRANSFERASE WBBK-RELATED"/>
    <property type="match status" value="1"/>
</dbReference>
<reference evidence="3 4" key="1">
    <citation type="submission" date="2017-11" db="EMBL/GenBank/DDBJ databases">
        <title>Complete genome of a free-living desiccation-tolerant cyanobacterium and its photosynthetic adaptation to extreme terrestrial habitat.</title>
        <authorList>
            <person name="Shang J."/>
        </authorList>
    </citation>
    <scope>NUCLEOTIDE SEQUENCE [LARGE SCALE GENOMIC DNA]</scope>
    <source>
        <strain evidence="3 4">CCNUN1</strain>
    </source>
</reference>
<dbReference type="PANTHER" id="PTHR46401:SF2">
    <property type="entry name" value="GLYCOSYLTRANSFERASE WBBK-RELATED"/>
    <property type="match status" value="1"/>
</dbReference>
<proteinExistence type="predicted"/>
<dbReference type="RefSeq" id="WP_100901122.1">
    <property type="nucleotide sequence ID" value="NZ_CAWNNC010000001.1"/>
</dbReference>
<evidence type="ECO:0000256" key="1">
    <source>
        <dbReference type="ARBA" id="ARBA00022679"/>
    </source>
</evidence>
<dbReference type="AlphaFoldDB" id="A0A2K8SY73"/>
<name>A0A2K8SY73_9NOSO</name>
<dbReference type="OrthoDB" id="9797829at2"/>
<dbReference type="EMBL" id="CP024785">
    <property type="protein sequence ID" value="AUB40397.1"/>
    <property type="molecule type" value="Genomic_DNA"/>
</dbReference>
<dbReference type="Proteomes" id="UP000232003">
    <property type="component" value="Chromosome"/>
</dbReference>
<sequence>MSTVKPILSPEDKILKIGLYSSSLLSKNHIGVSRMIRSHLDVLQSHLGEKCEFYILSRISGVTRTSLFVKLPSDEFFREYDKGATTSHTSLKVYKNTTPLINSLFQSAVRKFSNKLRLNKISNLIKKVRKKLINKVALPEKLQLRQPPKWEFLNFKLDVLIMAEPWDGTWVYPIEDYAHKVVMIIYDLVPNLLVSDHNDRNKYFAFYKKNYHIDDNTRVFADQHFLGFYHGLMKADGVVYISDCTKRDLIELFPEYRDKACMTVYPTWNQSFMPLSQYEREKVEICDELKAVRLDFSKPIVFAINVLDSRKNGLLLVKAFALLVERQAITSDVQLVICSHARCSNEYLINFLSIAKDVNMTWVQNLSDKAMCKLLNLATVFAFPTLYEGFGIPVLEAMICKTLVVTSDSSSIPEVTNGNCLFCDPTSVESIASSILEALEMTKETKEELINKAFAYASYNFSQEQVYSSYMKLFSKIGINI</sequence>
<dbReference type="SUPFAM" id="SSF53756">
    <property type="entry name" value="UDP-Glycosyltransferase/glycogen phosphorylase"/>
    <property type="match status" value="1"/>
</dbReference>
<gene>
    <name evidence="3" type="ORF">COO91_06410</name>
</gene>
<evidence type="ECO:0000313" key="3">
    <source>
        <dbReference type="EMBL" id="AUB40397.1"/>
    </source>
</evidence>
<evidence type="ECO:0000313" key="4">
    <source>
        <dbReference type="Proteomes" id="UP000232003"/>
    </source>
</evidence>
<keyword evidence="4" id="KW-1185">Reference proteome</keyword>
<dbReference type="GO" id="GO:0016757">
    <property type="term" value="F:glycosyltransferase activity"/>
    <property type="evidence" value="ECO:0007669"/>
    <property type="project" value="InterPro"/>
</dbReference>
<organism evidence="3 4">
    <name type="scientific">Nostoc flagelliforme CCNUN1</name>
    <dbReference type="NCBI Taxonomy" id="2038116"/>
    <lineage>
        <taxon>Bacteria</taxon>
        <taxon>Bacillati</taxon>
        <taxon>Cyanobacteriota</taxon>
        <taxon>Cyanophyceae</taxon>
        <taxon>Nostocales</taxon>
        <taxon>Nostocaceae</taxon>
        <taxon>Nostoc</taxon>
    </lineage>
</organism>
<feature type="domain" description="Glycosyl transferase family 1" evidence="2">
    <location>
        <begin position="297"/>
        <end position="453"/>
    </location>
</feature>
<dbReference type="KEGG" id="nfl:COO91_06410"/>
<protein>
    <submittedName>
        <fullName evidence="3">Glycosyltransferase involved in cell wall bisynthesis</fullName>
    </submittedName>
</protein>
<dbReference type="InterPro" id="IPR001296">
    <property type="entry name" value="Glyco_trans_1"/>
</dbReference>
<dbReference type="Gene3D" id="3.40.50.2000">
    <property type="entry name" value="Glycogen Phosphorylase B"/>
    <property type="match status" value="1"/>
</dbReference>
<dbReference type="Pfam" id="PF00534">
    <property type="entry name" value="Glycos_transf_1"/>
    <property type="match status" value="1"/>
</dbReference>
<accession>A0A2K8SY73</accession>
<keyword evidence="1 3" id="KW-0808">Transferase</keyword>
<evidence type="ECO:0000259" key="2">
    <source>
        <dbReference type="Pfam" id="PF00534"/>
    </source>
</evidence>